<dbReference type="OMA" id="ASFIVDC"/>
<keyword evidence="6" id="KW-0809">Transit peptide</keyword>
<gene>
    <name evidence="14" type="ORF">GTHE00462_LOCUS29775</name>
</gene>
<evidence type="ECO:0000256" key="9">
    <source>
        <dbReference type="ARBA" id="ARBA00024059"/>
    </source>
</evidence>
<dbReference type="CDD" id="cd05243">
    <property type="entry name" value="SDR_a5"/>
    <property type="match status" value="1"/>
</dbReference>
<evidence type="ECO:0000256" key="1">
    <source>
        <dbReference type="ARBA" id="ARBA00004229"/>
    </source>
</evidence>
<keyword evidence="4" id="KW-0934">Plastid</keyword>
<feature type="signal peptide" evidence="12">
    <location>
        <begin position="1"/>
        <end position="18"/>
    </location>
</feature>
<dbReference type="InterPro" id="IPR036291">
    <property type="entry name" value="NAD(P)-bd_dom_sf"/>
</dbReference>
<comment type="catalytic activity">
    <reaction evidence="11">
        <text>protochlorophyllide a + NADP(+) = 3,8-divinyl protochlorophyllide a + NADPH + H(+)</text>
        <dbReference type="Rhea" id="RHEA:48884"/>
        <dbReference type="ChEBI" id="CHEBI:15378"/>
        <dbReference type="ChEBI" id="CHEBI:57783"/>
        <dbReference type="ChEBI" id="CHEBI:58349"/>
        <dbReference type="ChEBI" id="CHEBI:58632"/>
        <dbReference type="ChEBI" id="CHEBI:83350"/>
        <dbReference type="EC" id="1.3.1.75"/>
    </reaction>
</comment>
<dbReference type="GO" id="GO:0015995">
    <property type="term" value="P:chlorophyll biosynthetic process"/>
    <property type="evidence" value="ECO:0007669"/>
    <property type="project" value="UniProtKB-UniPathway"/>
</dbReference>
<evidence type="ECO:0000256" key="8">
    <source>
        <dbReference type="ARBA" id="ARBA00023171"/>
    </source>
</evidence>
<organism evidence="14">
    <name type="scientific">Guillardia theta</name>
    <name type="common">Cryptophyte</name>
    <name type="synonym">Cryptomonas phi</name>
    <dbReference type="NCBI Taxonomy" id="55529"/>
    <lineage>
        <taxon>Eukaryota</taxon>
        <taxon>Cryptophyceae</taxon>
        <taxon>Pyrenomonadales</taxon>
        <taxon>Geminigeraceae</taxon>
        <taxon>Guillardia</taxon>
    </lineage>
</organism>
<dbReference type="PANTHER" id="PTHR47378:SF1">
    <property type="entry name" value="DIVINYL CHLOROPHYLLIDE A 8-VINYL-REDUCTASE, CHLOROPLASTIC"/>
    <property type="match status" value="1"/>
</dbReference>
<evidence type="ECO:0000256" key="3">
    <source>
        <dbReference type="ARBA" id="ARBA00022528"/>
    </source>
</evidence>
<evidence type="ECO:0000256" key="4">
    <source>
        <dbReference type="ARBA" id="ARBA00022640"/>
    </source>
</evidence>
<keyword evidence="12" id="KW-0732">Signal</keyword>
<accession>A0A7S4P6C8</accession>
<evidence type="ECO:0000259" key="13">
    <source>
        <dbReference type="Pfam" id="PF13460"/>
    </source>
</evidence>
<evidence type="ECO:0000313" key="14">
    <source>
        <dbReference type="EMBL" id="CAE2325189.1"/>
    </source>
</evidence>
<dbReference type="Gene3D" id="3.40.50.720">
    <property type="entry name" value="NAD(P)-binding Rossmann-like Domain"/>
    <property type="match status" value="1"/>
</dbReference>
<name>A0A7S4P6C8_GUITH</name>
<feature type="domain" description="NAD(P)-binding" evidence="13">
    <location>
        <begin position="85"/>
        <end position="281"/>
    </location>
</feature>
<evidence type="ECO:0000256" key="2">
    <source>
        <dbReference type="ARBA" id="ARBA00005173"/>
    </source>
</evidence>
<dbReference type="GO" id="GO:0009507">
    <property type="term" value="C:chloroplast"/>
    <property type="evidence" value="ECO:0007669"/>
    <property type="project" value="UniProtKB-SubCell"/>
</dbReference>
<keyword evidence="8" id="KW-0149">Chlorophyll biosynthesis</keyword>
<evidence type="ECO:0000256" key="7">
    <source>
        <dbReference type="ARBA" id="ARBA00023002"/>
    </source>
</evidence>
<dbReference type="InterPro" id="IPR016040">
    <property type="entry name" value="NAD(P)-bd_dom"/>
</dbReference>
<proteinExistence type="predicted"/>
<keyword evidence="3" id="KW-0150">Chloroplast</keyword>
<evidence type="ECO:0000256" key="10">
    <source>
        <dbReference type="ARBA" id="ARBA00024089"/>
    </source>
</evidence>
<sequence>MSTLRLVVLTAAVALVHGFQLSSPLLRSPTSPSVSKSFSRSFQPAYSARSPRTSAVRFSQSSRDLSMKVDLSTAKPEDVRVLVAGCTGYIGRYVTKELISRGYKVVAFSREKSGVGGKKSMDDVVKDFKGADVRFGDVTDLESLRSVAFKDKVDVVVSCLASRTGGLQDSWDIDYQASKNCLDVLREQGGSHYVLLSAICVQKPLLEFQRAKLKLEGDIMEQQDVSYSIVRPTAFFKSLAGQVNLVKNGSPYVMFGDGEVCKANAISEPDLAIVMADCITDKSRWNKVLPVGGPGKPLTPLEQSKILFELFGLEPKYIRVPVAVFDAIIGLLDGIAFLFPSFKDKAEFARIGRYYATEDMVGPSYGTTTLREFFKDVAENGLQGQELGDQAVFNIKGE</sequence>
<dbReference type="UniPathway" id="UPA00668"/>
<dbReference type="SUPFAM" id="SSF51735">
    <property type="entry name" value="NAD(P)-binding Rossmann-fold domains"/>
    <property type="match status" value="1"/>
</dbReference>
<reference evidence="14" key="1">
    <citation type="submission" date="2021-01" db="EMBL/GenBank/DDBJ databases">
        <authorList>
            <person name="Corre E."/>
            <person name="Pelletier E."/>
            <person name="Niang G."/>
            <person name="Scheremetjew M."/>
            <person name="Finn R."/>
            <person name="Kale V."/>
            <person name="Holt S."/>
            <person name="Cochrane G."/>
            <person name="Meng A."/>
            <person name="Brown T."/>
            <person name="Cohen L."/>
        </authorList>
    </citation>
    <scope>NUCLEOTIDE SEQUENCE</scope>
    <source>
        <strain evidence="14">CCMP 2712</strain>
    </source>
</reference>
<protein>
    <recommendedName>
        <fullName evidence="10">Divinyl chlorophyllide a 8-vinyl-reductase, chloroplastic</fullName>
        <ecNumber evidence="9">1.3.1.75</ecNumber>
    </recommendedName>
</protein>
<dbReference type="EC" id="1.3.1.75" evidence="9"/>
<evidence type="ECO:0000256" key="12">
    <source>
        <dbReference type="SAM" id="SignalP"/>
    </source>
</evidence>
<dbReference type="AlphaFoldDB" id="A0A7S4P6C8"/>
<keyword evidence="5" id="KW-0521">NADP</keyword>
<dbReference type="InterPro" id="IPR044201">
    <property type="entry name" value="DVR-like"/>
</dbReference>
<dbReference type="GO" id="GO:0033728">
    <property type="term" value="F:3,8-divinyl protochlorophyllide a 8-vinyl-reductase (NADPH) activity"/>
    <property type="evidence" value="ECO:0007669"/>
    <property type="project" value="UniProtKB-EC"/>
</dbReference>
<evidence type="ECO:0000256" key="6">
    <source>
        <dbReference type="ARBA" id="ARBA00022946"/>
    </source>
</evidence>
<evidence type="ECO:0000256" key="5">
    <source>
        <dbReference type="ARBA" id="ARBA00022857"/>
    </source>
</evidence>
<comment type="pathway">
    <text evidence="2">Porphyrin-containing compound metabolism; chlorophyll biosynthesis.</text>
</comment>
<keyword evidence="7" id="KW-0560">Oxidoreductase</keyword>
<dbReference type="EMBL" id="HBKN01037994">
    <property type="protein sequence ID" value="CAE2325189.1"/>
    <property type="molecule type" value="Transcribed_RNA"/>
</dbReference>
<feature type="chain" id="PRO_5031544141" description="Divinyl chlorophyllide a 8-vinyl-reductase, chloroplastic" evidence="12">
    <location>
        <begin position="19"/>
        <end position="398"/>
    </location>
</feature>
<comment type="subcellular location">
    <subcellularLocation>
        <location evidence="1">Plastid</location>
        <location evidence="1">Chloroplast</location>
    </subcellularLocation>
</comment>
<dbReference type="Pfam" id="PF13460">
    <property type="entry name" value="NAD_binding_10"/>
    <property type="match status" value="1"/>
</dbReference>
<evidence type="ECO:0000256" key="11">
    <source>
        <dbReference type="ARBA" id="ARBA00049498"/>
    </source>
</evidence>
<dbReference type="PANTHER" id="PTHR47378">
    <property type="entry name" value="DIVINYL CHLOROPHYLLIDE A 8-VINYL-REDUCTASE, CHLOROPLASTIC"/>
    <property type="match status" value="1"/>
</dbReference>